<dbReference type="OrthoDB" id="665669at2759"/>
<evidence type="ECO:0000313" key="3">
    <source>
        <dbReference type="Proteomes" id="UP000195402"/>
    </source>
</evidence>
<comment type="caution">
    <text evidence="2">The sequence shown here is derived from an EMBL/GenBank/DDBJ whole genome shotgun (WGS) entry which is preliminary data.</text>
</comment>
<evidence type="ECO:0000256" key="1">
    <source>
        <dbReference type="ARBA" id="ARBA00022729"/>
    </source>
</evidence>
<reference evidence="2 3" key="1">
    <citation type="journal article" date="2017" name="Mol. Plant">
        <title>The Genome of Medicinal Plant Macleaya cordata Provides New Insights into Benzylisoquinoline Alkaloids Metabolism.</title>
        <authorList>
            <person name="Liu X."/>
            <person name="Liu Y."/>
            <person name="Huang P."/>
            <person name="Ma Y."/>
            <person name="Qing Z."/>
            <person name="Tang Q."/>
            <person name="Cao H."/>
            <person name="Cheng P."/>
            <person name="Zheng Y."/>
            <person name="Yuan Z."/>
            <person name="Zhou Y."/>
            <person name="Liu J."/>
            <person name="Tang Z."/>
            <person name="Zhuo Y."/>
            <person name="Zhang Y."/>
            <person name="Yu L."/>
            <person name="Huang J."/>
            <person name="Yang P."/>
            <person name="Peng Q."/>
            <person name="Zhang J."/>
            <person name="Jiang W."/>
            <person name="Zhang Z."/>
            <person name="Lin K."/>
            <person name="Ro D.K."/>
            <person name="Chen X."/>
            <person name="Xiong X."/>
            <person name="Shang Y."/>
            <person name="Huang S."/>
            <person name="Zeng J."/>
        </authorList>
    </citation>
    <scope>NUCLEOTIDE SEQUENCE [LARGE SCALE GENOMIC DNA]</scope>
    <source>
        <strain evidence="3">cv. BLH2017</strain>
        <tissue evidence="2">Root</tissue>
    </source>
</reference>
<dbReference type="STRING" id="56857.A0A200QB75"/>
<gene>
    <name evidence="2" type="ORF">BVC80_8961g5</name>
</gene>
<evidence type="ECO:0000313" key="2">
    <source>
        <dbReference type="EMBL" id="OVA07748.1"/>
    </source>
</evidence>
<dbReference type="OMA" id="CADFGHD"/>
<dbReference type="PANTHER" id="PTHR33470:SF22">
    <property type="entry name" value="POLLEN OLE E 1 ALLERGEN AND EXTENSIN FAMILY PROTEIN"/>
    <property type="match status" value="1"/>
</dbReference>
<dbReference type="GO" id="GO:0071944">
    <property type="term" value="C:cell periphery"/>
    <property type="evidence" value="ECO:0007669"/>
    <property type="project" value="TreeGrafter"/>
</dbReference>
<name>A0A200QB75_MACCD</name>
<dbReference type="PANTHER" id="PTHR33470">
    <property type="entry name" value="OS01G0164075 PROTEIN"/>
    <property type="match status" value="1"/>
</dbReference>
<dbReference type="InParanoid" id="A0A200QB75"/>
<dbReference type="FunCoup" id="A0A200QB75">
    <property type="interactions" value="75"/>
</dbReference>
<accession>A0A200QB75</accession>
<proteinExistence type="predicted"/>
<keyword evidence="3" id="KW-1185">Reference proteome</keyword>
<protein>
    <submittedName>
        <fullName evidence="2">Pollen Ole e 1 allergen/extensin</fullName>
    </submittedName>
</protein>
<sequence>MLLMSLTNGYPLPPVPPPVMAPAMAPVAVPVPSPTIPKLPIRKPVAVQGVVFCKSCKYIKEDTLQDAKPLVGAVVKMVCYNTNRPKFPIVMTATTDKNGYFFIPPTKKVTTYGAQTRCRVFLAAAPKGSKCKLPTNLHGGIRGAYLKPTKPATPVDFALYTVGPFAFNPIPSSCKY</sequence>
<dbReference type="Proteomes" id="UP000195402">
    <property type="component" value="Unassembled WGS sequence"/>
</dbReference>
<dbReference type="Pfam" id="PF01190">
    <property type="entry name" value="Pollen_Ole_e_1"/>
    <property type="match status" value="1"/>
</dbReference>
<dbReference type="EMBL" id="MVGT01002442">
    <property type="protein sequence ID" value="OVA07748.1"/>
    <property type="molecule type" value="Genomic_DNA"/>
</dbReference>
<organism evidence="2 3">
    <name type="scientific">Macleaya cordata</name>
    <name type="common">Five-seeded plume-poppy</name>
    <name type="synonym">Bocconia cordata</name>
    <dbReference type="NCBI Taxonomy" id="56857"/>
    <lineage>
        <taxon>Eukaryota</taxon>
        <taxon>Viridiplantae</taxon>
        <taxon>Streptophyta</taxon>
        <taxon>Embryophyta</taxon>
        <taxon>Tracheophyta</taxon>
        <taxon>Spermatophyta</taxon>
        <taxon>Magnoliopsida</taxon>
        <taxon>Ranunculales</taxon>
        <taxon>Papaveraceae</taxon>
        <taxon>Papaveroideae</taxon>
        <taxon>Macleaya</taxon>
    </lineage>
</organism>
<dbReference type="AlphaFoldDB" id="A0A200QB75"/>
<keyword evidence="1" id="KW-0732">Signal</keyword>